<feature type="domain" description="LTD" evidence="2">
    <location>
        <begin position="405"/>
        <end position="512"/>
    </location>
</feature>
<dbReference type="RefSeq" id="WP_200464575.1">
    <property type="nucleotide sequence ID" value="NZ_JAENRR010000015.1"/>
</dbReference>
<name>A0ABS1HI34_9BACT</name>
<comment type="caution">
    <text evidence="3">The sequence shown here is derived from an EMBL/GenBank/DDBJ whole genome shotgun (WGS) entry which is preliminary data.</text>
</comment>
<evidence type="ECO:0000256" key="1">
    <source>
        <dbReference type="ARBA" id="ARBA00022729"/>
    </source>
</evidence>
<dbReference type="Pfam" id="PF13585">
    <property type="entry name" value="CHU_C"/>
    <property type="match status" value="1"/>
</dbReference>
<evidence type="ECO:0000259" key="2">
    <source>
        <dbReference type="Pfam" id="PF00932"/>
    </source>
</evidence>
<evidence type="ECO:0000313" key="3">
    <source>
        <dbReference type="EMBL" id="MBK3517345.1"/>
    </source>
</evidence>
<reference evidence="3 4" key="1">
    <citation type="submission" date="2021-01" db="EMBL/GenBank/DDBJ databases">
        <title>Carboxyliciviraga sp.nov., isolated from coastal sediments.</title>
        <authorList>
            <person name="Lu D."/>
            <person name="Zhang T."/>
        </authorList>
    </citation>
    <scope>NUCLEOTIDE SEQUENCE [LARGE SCALE GENOMIC DNA]</scope>
    <source>
        <strain evidence="3 4">N1Y132</strain>
    </source>
</reference>
<dbReference type="EMBL" id="JAENRR010000015">
    <property type="protein sequence ID" value="MBK3517345.1"/>
    <property type="molecule type" value="Genomic_DNA"/>
</dbReference>
<dbReference type="Gene3D" id="2.60.40.4070">
    <property type="match status" value="1"/>
</dbReference>
<proteinExistence type="predicted"/>
<keyword evidence="1" id="KW-0732">Signal</keyword>
<protein>
    <submittedName>
        <fullName evidence="3">Lamin tail domain-containing protein</fullName>
    </submittedName>
</protein>
<dbReference type="Pfam" id="PF00932">
    <property type="entry name" value="LTD"/>
    <property type="match status" value="1"/>
</dbReference>
<gene>
    <name evidence="3" type="ORF">JIV24_08335</name>
</gene>
<dbReference type="Gene3D" id="2.60.40.1220">
    <property type="match status" value="1"/>
</dbReference>
<evidence type="ECO:0000313" key="4">
    <source>
        <dbReference type="Proteomes" id="UP000605676"/>
    </source>
</evidence>
<dbReference type="InterPro" id="IPR036415">
    <property type="entry name" value="Lamin_tail_dom_sf"/>
</dbReference>
<dbReference type="InterPro" id="IPR001322">
    <property type="entry name" value="Lamin_tail_dom"/>
</dbReference>
<keyword evidence="4" id="KW-1185">Reference proteome</keyword>
<sequence length="947" mass="106648">MRLIFILLVCLPLTSHSQIHESFNDDEINTNPTWNGDVSNFIVNANTELQLSMTDEGDSYLSTPSTSIEEATSQLKVRMAFNPSSSNYARVYLASDKEQLTDADNAIFIEIGSSNDNICLYKIENGTKQQMIEGPFDQLNTSVVDVMIKITHNANDWSLQADFGNGWEKLGTSNFEFNYPSAYFGLYCKYTKTRADKFFFDDIIVDGLPYTDTNPPTLTHFNLLNGSQIMLTFNEAIDESSIQPSDFILANSKQHPTIINYDNTSHQILLNFDPIIGDTDDDQLLISNFADIDGNVIESTSFSFSYYRIKIRTIKLLDLETLFLSFSKPVSKEKLLEASITIDNVPILINRISTENEHDYIIELGDSLLNKQSYTLKISQLYDSIEDLAPESSTQIMYFMANRFDVVFNEWMADPTPSMGLPEVEYIEIFNNTDYDISLRDWCLMINDKAVELPDSTISTKAYACLVARSQMSYWPNNKNTIFVDAMPALNNSGFDMVLLNKQMHIIDACKYLPTNIPGEGFKKDGGWSVERIDATNLSGTNSNYNWCMDLNGGTPTSTNSVMAINTDDSSPFITHTQLLNTKTLQLTFSETMLFTNIDMDLTPMSEINEITYDTTFLNYLNIEFNETLQTNEIHNIEQLSMKDLAGNQLIMDKAIPFGIPDTLVHGDIIINEVLFNPYPDAADFVEIYNMSDKIIDVSDIYFAAIKNNSIDKLHQASTTNHLFLPQSYKVITTDKESLLTNYKCNNPDAIIETPSLPSYPDDEGLVAIANQKGIMLDKFDYSEKMHFELLKNKEGISLERLSFDHPTNEANNWHSAASTAGFATPAYANSQNLSETKATKDFVSISPEVFTPNGDGIDDQLYIHFNSKEAGAMVTIRIFNSKGHEVRYLVNNQSLADTGYFMWNGLSEEHTTLAPGIYVTYIQCVYPSGKTMEEKVSCVISIGNNN</sequence>
<dbReference type="Proteomes" id="UP000605676">
    <property type="component" value="Unassembled WGS sequence"/>
</dbReference>
<accession>A0ABS1HI34</accession>
<organism evidence="3 4">
    <name type="scientific">Carboxylicivirga marina</name>
    <dbReference type="NCBI Taxonomy" id="2800988"/>
    <lineage>
        <taxon>Bacteria</taxon>
        <taxon>Pseudomonadati</taxon>
        <taxon>Bacteroidota</taxon>
        <taxon>Bacteroidia</taxon>
        <taxon>Marinilabiliales</taxon>
        <taxon>Marinilabiliaceae</taxon>
        <taxon>Carboxylicivirga</taxon>
    </lineage>
</organism>
<dbReference type="SUPFAM" id="SSF74853">
    <property type="entry name" value="Lamin A/C globular tail domain"/>
    <property type="match status" value="1"/>
</dbReference>
<dbReference type="InterPro" id="IPR014755">
    <property type="entry name" value="Cu-Rt/internalin_Ig-like"/>
</dbReference>